<sequence>MTIRKTDERLSLVVVNMASYILRSLKPVASNTLAKHARITKRWRPTATATYDQCVLNAPETRITTLPNGLRVATEDCDSQSCTVGFWVESGSRYETNSTNGVANMFEHLVYRGSKTRSQSLLVKEIEGMGAHLNSYIGREHSAFYGKASSKDIEKVLDVIADILQNPSLDSADIEAERATIMREVNESDTDMQQVVLDYLHASAYQGTPLARSISGPTENIRSLGKEDILDYVNANLKAPRIVLSASGGVDHDQLVRAAEKSVGSMKATYEGTEIPVLTPCRFTGSEIRHRDDSMPFAHVALAIEGAGWDSPDHMPLLLANMLVGNWDKTHCGDGAVSSKLAQAAFDGSLCEGFQSFYNSYSNTALWGCYFVAHKLSLEDFIYNIQSEWMRLCTSVTDSEADRAKAQLRTSMLLQTQGTTPKADEIGRQVLMHGRRIPFAEMDNMISQVTPAQIRDVCTKYMYDKCPAIASLGPIEQVPDYNRLRAGMYWLRL</sequence>
<dbReference type="RefSeq" id="XP_014678275.1">
    <property type="nucleotide sequence ID" value="XM_014822789.1"/>
</dbReference>
<evidence type="ECO:0000256" key="7">
    <source>
        <dbReference type="ARBA" id="ARBA00023049"/>
    </source>
</evidence>
<accession>A0ABM1F1F4</accession>
<keyword evidence="4" id="KW-0479">Metal-binding</keyword>
<keyword evidence="3" id="KW-0645">Protease</keyword>
<gene>
    <name evidence="12" type="primary">LOC106818067</name>
</gene>
<evidence type="ECO:0000256" key="3">
    <source>
        <dbReference type="ARBA" id="ARBA00022670"/>
    </source>
</evidence>
<reference evidence="12" key="1">
    <citation type="submission" date="2025-08" db="UniProtKB">
        <authorList>
            <consortium name="RefSeq"/>
        </authorList>
    </citation>
    <scope>IDENTIFICATION</scope>
</reference>
<evidence type="ECO:0000256" key="2">
    <source>
        <dbReference type="ARBA" id="ARBA00004173"/>
    </source>
</evidence>
<dbReference type="PANTHER" id="PTHR11851:SF149">
    <property type="entry name" value="GH01077P"/>
    <property type="match status" value="1"/>
</dbReference>
<protein>
    <submittedName>
        <fullName evidence="12">Cytochrome b-c1 complex subunit 1, mitochondrial-like</fullName>
    </submittedName>
</protein>
<keyword evidence="5" id="KW-0378">Hydrolase</keyword>
<dbReference type="Pfam" id="PF05193">
    <property type="entry name" value="Peptidase_M16_C"/>
    <property type="match status" value="1"/>
</dbReference>
<dbReference type="Pfam" id="PF00675">
    <property type="entry name" value="Peptidase_M16"/>
    <property type="match status" value="1"/>
</dbReference>
<dbReference type="InterPro" id="IPR050361">
    <property type="entry name" value="MPP/UQCRC_Complex"/>
</dbReference>
<evidence type="ECO:0000259" key="10">
    <source>
        <dbReference type="Pfam" id="PF05193"/>
    </source>
</evidence>
<dbReference type="Gene3D" id="3.30.830.10">
    <property type="entry name" value="Metalloenzyme, LuxS/M16 peptidase-like"/>
    <property type="match status" value="2"/>
</dbReference>
<keyword evidence="7" id="KW-0482">Metalloprotease</keyword>
<dbReference type="InterPro" id="IPR007863">
    <property type="entry name" value="Peptidase_M16_C"/>
</dbReference>
<keyword evidence="6" id="KW-0862">Zinc</keyword>
<comment type="subcellular location">
    <subcellularLocation>
        <location evidence="2">Mitochondrion</location>
    </subcellularLocation>
</comment>
<dbReference type="PANTHER" id="PTHR11851">
    <property type="entry name" value="METALLOPROTEASE"/>
    <property type="match status" value="1"/>
</dbReference>
<proteinExistence type="predicted"/>
<keyword evidence="8" id="KW-0496">Mitochondrion</keyword>
<evidence type="ECO:0000259" key="9">
    <source>
        <dbReference type="Pfam" id="PF00675"/>
    </source>
</evidence>
<evidence type="ECO:0000256" key="8">
    <source>
        <dbReference type="ARBA" id="ARBA00023128"/>
    </source>
</evidence>
<organism evidence="11 12">
    <name type="scientific">Priapulus caudatus</name>
    <name type="common">Priapulid worm</name>
    <dbReference type="NCBI Taxonomy" id="37621"/>
    <lineage>
        <taxon>Eukaryota</taxon>
        <taxon>Metazoa</taxon>
        <taxon>Ecdysozoa</taxon>
        <taxon>Scalidophora</taxon>
        <taxon>Priapulida</taxon>
        <taxon>Priapulimorpha</taxon>
        <taxon>Priapulimorphida</taxon>
        <taxon>Priapulidae</taxon>
        <taxon>Priapulus</taxon>
    </lineage>
</organism>
<comment type="cofactor">
    <cofactor evidence="1">
        <name>Zn(2+)</name>
        <dbReference type="ChEBI" id="CHEBI:29105"/>
    </cofactor>
</comment>
<evidence type="ECO:0000256" key="6">
    <source>
        <dbReference type="ARBA" id="ARBA00022833"/>
    </source>
</evidence>
<name>A0ABM1F1F4_PRICU</name>
<dbReference type="InterPro" id="IPR011249">
    <property type="entry name" value="Metalloenz_LuxS/M16"/>
</dbReference>
<evidence type="ECO:0000256" key="1">
    <source>
        <dbReference type="ARBA" id="ARBA00001947"/>
    </source>
</evidence>
<dbReference type="SUPFAM" id="SSF63411">
    <property type="entry name" value="LuxS/MPP-like metallohydrolase"/>
    <property type="match status" value="2"/>
</dbReference>
<dbReference type="GeneID" id="106818067"/>
<evidence type="ECO:0000313" key="12">
    <source>
        <dbReference type="RefSeq" id="XP_014678275.1"/>
    </source>
</evidence>
<evidence type="ECO:0000313" key="11">
    <source>
        <dbReference type="Proteomes" id="UP000695022"/>
    </source>
</evidence>
<feature type="domain" description="Peptidase M16 C-terminal" evidence="10">
    <location>
        <begin position="224"/>
        <end position="408"/>
    </location>
</feature>
<evidence type="ECO:0000256" key="4">
    <source>
        <dbReference type="ARBA" id="ARBA00022723"/>
    </source>
</evidence>
<feature type="domain" description="Peptidase M16 N-terminal" evidence="9">
    <location>
        <begin position="71"/>
        <end position="217"/>
    </location>
</feature>
<evidence type="ECO:0000256" key="5">
    <source>
        <dbReference type="ARBA" id="ARBA00022801"/>
    </source>
</evidence>
<dbReference type="InterPro" id="IPR011765">
    <property type="entry name" value="Pept_M16_N"/>
</dbReference>
<keyword evidence="11" id="KW-1185">Reference proteome</keyword>
<dbReference type="Proteomes" id="UP000695022">
    <property type="component" value="Unplaced"/>
</dbReference>